<dbReference type="GO" id="GO:0016787">
    <property type="term" value="F:hydrolase activity"/>
    <property type="evidence" value="ECO:0007669"/>
    <property type="project" value="UniProtKB-KW"/>
</dbReference>
<proteinExistence type="predicted"/>
<feature type="region of interest" description="Disordered" evidence="7">
    <location>
        <begin position="1"/>
        <end position="36"/>
    </location>
</feature>
<reference evidence="9" key="1">
    <citation type="submission" date="2019-10" db="EMBL/GenBank/DDBJ databases">
        <authorList>
            <consortium name="DOE Joint Genome Institute"/>
            <person name="Kuo A."/>
            <person name="Miyauchi S."/>
            <person name="Kiss E."/>
            <person name="Drula E."/>
            <person name="Kohler A."/>
            <person name="Sanchez-Garcia M."/>
            <person name="Andreopoulos B."/>
            <person name="Barry K.W."/>
            <person name="Bonito G."/>
            <person name="Buee M."/>
            <person name="Carver A."/>
            <person name="Chen C."/>
            <person name="Cichocki N."/>
            <person name="Clum A."/>
            <person name="Culley D."/>
            <person name="Crous P.W."/>
            <person name="Fauchery L."/>
            <person name="Girlanda M."/>
            <person name="Hayes R."/>
            <person name="Keri Z."/>
            <person name="LaButti K."/>
            <person name="Lipzen A."/>
            <person name="Lombard V."/>
            <person name="Magnuson J."/>
            <person name="Maillard F."/>
            <person name="Morin E."/>
            <person name="Murat C."/>
            <person name="Nolan M."/>
            <person name="Ohm R."/>
            <person name="Pangilinan J."/>
            <person name="Pereira M."/>
            <person name="Perotto S."/>
            <person name="Peter M."/>
            <person name="Riley R."/>
            <person name="Sitrit Y."/>
            <person name="Stielow B."/>
            <person name="Szollosi G."/>
            <person name="Zifcakova L."/>
            <person name="Stursova M."/>
            <person name="Spatafora J.W."/>
            <person name="Tedersoo L."/>
            <person name="Vaario L.-M."/>
            <person name="Yamada A."/>
            <person name="Yan M."/>
            <person name="Wang P."/>
            <person name="Xu J."/>
            <person name="Bruns T."/>
            <person name="Baldrian P."/>
            <person name="Vilgalys R."/>
            <person name="Henrissat B."/>
            <person name="Grigoriev I.V."/>
            <person name="Hibbett D."/>
            <person name="Nagy L.G."/>
            <person name="Martin F.M."/>
        </authorList>
    </citation>
    <scope>NUCLEOTIDE SEQUENCE</scope>
    <source>
        <strain evidence="9">Prilba</strain>
    </source>
</reference>
<dbReference type="PANTHER" id="PTHR45626:SF26">
    <property type="entry name" value="FAMILY HELICASE, PUTATIVE (AFU_ORTHOLOGUE AFUA_2G09120)-RELATED"/>
    <property type="match status" value="1"/>
</dbReference>
<feature type="compositionally biased region" description="Basic and acidic residues" evidence="7">
    <location>
        <begin position="1331"/>
        <end position="1340"/>
    </location>
</feature>
<keyword evidence="5" id="KW-0067">ATP-binding</keyword>
<dbReference type="GO" id="GO:0008094">
    <property type="term" value="F:ATP-dependent activity, acting on DNA"/>
    <property type="evidence" value="ECO:0007669"/>
    <property type="project" value="TreeGrafter"/>
</dbReference>
<dbReference type="CDD" id="cd18793">
    <property type="entry name" value="SF2_C_SNF"/>
    <property type="match status" value="1"/>
</dbReference>
<dbReference type="GO" id="GO:0032259">
    <property type="term" value="P:methylation"/>
    <property type="evidence" value="ECO:0007669"/>
    <property type="project" value="UniProtKB-KW"/>
</dbReference>
<evidence type="ECO:0000313" key="9">
    <source>
        <dbReference type="EMBL" id="KAF8479801.1"/>
    </source>
</evidence>
<dbReference type="Pfam" id="PF00271">
    <property type="entry name" value="Helicase_C"/>
    <property type="match status" value="1"/>
</dbReference>
<organism evidence="9 10">
    <name type="scientific">Russula ochroleuca</name>
    <dbReference type="NCBI Taxonomy" id="152965"/>
    <lineage>
        <taxon>Eukaryota</taxon>
        <taxon>Fungi</taxon>
        <taxon>Dikarya</taxon>
        <taxon>Basidiomycota</taxon>
        <taxon>Agaricomycotina</taxon>
        <taxon>Agaricomycetes</taxon>
        <taxon>Russulales</taxon>
        <taxon>Russulaceae</taxon>
        <taxon>Russula</taxon>
    </lineage>
</organism>
<evidence type="ECO:0000256" key="4">
    <source>
        <dbReference type="ARBA" id="ARBA00022801"/>
    </source>
</evidence>
<dbReference type="PROSITE" id="PS51194">
    <property type="entry name" value="HELICASE_CTER"/>
    <property type="match status" value="1"/>
</dbReference>
<feature type="coiled-coil region" evidence="6">
    <location>
        <begin position="1778"/>
        <end position="1809"/>
    </location>
</feature>
<comment type="caution">
    <text evidence="9">The sequence shown here is derived from an EMBL/GenBank/DDBJ whole genome shotgun (WGS) entry which is preliminary data.</text>
</comment>
<evidence type="ECO:0000256" key="5">
    <source>
        <dbReference type="ARBA" id="ARBA00022840"/>
    </source>
</evidence>
<dbReference type="InterPro" id="IPR014001">
    <property type="entry name" value="Helicase_ATP-bd"/>
</dbReference>
<evidence type="ECO:0000256" key="6">
    <source>
        <dbReference type="SAM" id="Coils"/>
    </source>
</evidence>
<dbReference type="GO" id="GO:0005634">
    <property type="term" value="C:nucleus"/>
    <property type="evidence" value="ECO:0007669"/>
    <property type="project" value="TreeGrafter"/>
</dbReference>
<evidence type="ECO:0000256" key="7">
    <source>
        <dbReference type="SAM" id="MobiDB-lite"/>
    </source>
</evidence>
<keyword evidence="6" id="KW-0175">Coiled coil</keyword>
<evidence type="ECO:0000256" key="1">
    <source>
        <dbReference type="ARBA" id="ARBA00022603"/>
    </source>
</evidence>
<dbReference type="InterPro" id="IPR038718">
    <property type="entry name" value="SNF2-like_sf"/>
</dbReference>
<dbReference type="PANTHER" id="PTHR45626">
    <property type="entry name" value="TRANSCRIPTION TERMINATION FACTOR 2-RELATED"/>
    <property type="match status" value="1"/>
</dbReference>
<keyword evidence="4" id="KW-0378">Hydrolase</keyword>
<dbReference type="Gene3D" id="3.40.50.150">
    <property type="entry name" value="Vaccinia Virus protein VP39"/>
    <property type="match status" value="1"/>
</dbReference>
<dbReference type="InterPro" id="IPR050628">
    <property type="entry name" value="SNF2_RAD54_helicase_TF"/>
</dbReference>
<evidence type="ECO:0000259" key="8">
    <source>
        <dbReference type="PROSITE" id="PS51194"/>
    </source>
</evidence>
<protein>
    <recommendedName>
        <fullName evidence="8">Helicase C-terminal domain-containing protein</fullName>
    </recommendedName>
</protein>
<feature type="compositionally biased region" description="Basic and acidic residues" evidence="7">
    <location>
        <begin position="1526"/>
        <end position="1538"/>
    </location>
</feature>
<feature type="domain" description="Helicase C-terminal" evidence="8">
    <location>
        <begin position="1988"/>
        <end position="2135"/>
    </location>
</feature>
<dbReference type="InterPro" id="IPR000330">
    <property type="entry name" value="SNF2_N"/>
</dbReference>
<feature type="compositionally biased region" description="Basic and acidic residues" evidence="7">
    <location>
        <begin position="1314"/>
        <end position="1323"/>
    </location>
</feature>
<dbReference type="Gene3D" id="3.40.50.300">
    <property type="entry name" value="P-loop containing nucleotide triphosphate hydrolases"/>
    <property type="match status" value="1"/>
</dbReference>
<dbReference type="InterPro" id="IPR027417">
    <property type="entry name" value="P-loop_NTPase"/>
</dbReference>
<dbReference type="GO" id="GO:0008168">
    <property type="term" value="F:methyltransferase activity"/>
    <property type="evidence" value="ECO:0007669"/>
    <property type="project" value="UniProtKB-KW"/>
</dbReference>
<dbReference type="GO" id="GO:0005524">
    <property type="term" value="F:ATP binding"/>
    <property type="evidence" value="ECO:0007669"/>
    <property type="project" value="UniProtKB-KW"/>
</dbReference>
<name>A0A9P5MVX7_9AGAM</name>
<dbReference type="SMART" id="SM00487">
    <property type="entry name" value="DEXDc"/>
    <property type="match status" value="1"/>
</dbReference>
<evidence type="ECO:0000256" key="2">
    <source>
        <dbReference type="ARBA" id="ARBA00022679"/>
    </source>
</evidence>
<dbReference type="InterPro" id="IPR001650">
    <property type="entry name" value="Helicase_C-like"/>
</dbReference>
<dbReference type="InterPro" id="IPR001525">
    <property type="entry name" value="C5_MeTfrase"/>
</dbReference>
<dbReference type="Pfam" id="PF00145">
    <property type="entry name" value="DNA_methylase"/>
    <property type="match status" value="1"/>
</dbReference>
<feature type="compositionally biased region" description="Basic residues" evidence="7">
    <location>
        <begin position="1478"/>
        <end position="1495"/>
    </location>
</feature>
<evidence type="ECO:0000313" key="10">
    <source>
        <dbReference type="Proteomes" id="UP000759537"/>
    </source>
</evidence>
<evidence type="ECO:0000256" key="3">
    <source>
        <dbReference type="ARBA" id="ARBA00022741"/>
    </source>
</evidence>
<dbReference type="SUPFAM" id="SSF53335">
    <property type="entry name" value="S-adenosyl-L-methionine-dependent methyltransferases"/>
    <property type="match status" value="1"/>
</dbReference>
<feature type="compositionally biased region" description="Acidic residues" evidence="7">
    <location>
        <begin position="1"/>
        <end position="15"/>
    </location>
</feature>
<dbReference type="InterPro" id="IPR029063">
    <property type="entry name" value="SAM-dependent_MTases_sf"/>
</dbReference>
<gene>
    <name evidence="9" type="ORF">DFH94DRAFT_682475</name>
</gene>
<keyword evidence="2" id="KW-0808">Transferase</keyword>
<keyword evidence="1" id="KW-0489">Methyltransferase</keyword>
<keyword evidence="3" id="KW-0547">Nucleotide-binding</keyword>
<feature type="compositionally biased region" description="Low complexity" evidence="7">
    <location>
        <begin position="1509"/>
        <end position="1518"/>
    </location>
</feature>
<dbReference type="SUPFAM" id="SSF52540">
    <property type="entry name" value="P-loop containing nucleoside triphosphate hydrolases"/>
    <property type="match status" value="2"/>
</dbReference>
<keyword evidence="10" id="KW-1185">Reference proteome</keyword>
<reference evidence="9" key="2">
    <citation type="journal article" date="2020" name="Nat. Commun.">
        <title>Large-scale genome sequencing of mycorrhizal fungi provides insights into the early evolution of symbiotic traits.</title>
        <authorList>
            <person name="Miyauchi S."/>
            <person name="Kiss E."/>
            <person name="Kuo A."/>
            <person name="Drula E."/>
            <person name="Kohler A."/>
            <person name="Sanchez-Garcia M."/>
            <person name="Morin E."/>
            <person name="Andreopoulos B."/>
            <person name="Barry K.W."/>
            <person name="Bonito G."/>
            <person name="Buee M."/>
            <person name="Carver A."/>
            <person name="Chen C."/>
            <person name="Cichocki N."/>
            <person name="Clum A."/>
            <person name="Culley D."/>
            <person name="Crous P.W."/>
            <person name="Fauchery L."/>
            <person name="Girlanda M."/>
            <person name="Hayes R.D."/>
            <person name="Keri Z."/>
            <person name="LaButti K."/>
            <person name="Lipzen A."/>
            <person name="Lombard V."/>
            <person name="Magnuson J."/>
            <person name="Maillard F."/>
            <person name="Murat C."/>
            <person name="Nolan M."/>
            <person name="Ohm R.A."/>
            <person name="Pangilinan J."/>
            <person name="Pereira M.F."/>
            <person name="Perotto S."/>
            <person name="Peter M."/>
            <person name="Pfister S."/>
            <person name="Riley R."/>
            <person name="Sitrit Y."/>
            <person name="Stielow J.B."/>
            <person name="Szollosi G."/>
            <person name="Zifcakova L."/>
            <person name="Stursova M."/>
            <person name="Spatafora J.W."/>
            <person name="Tedersoo L."/>
            <person name="Vaario L.M."/>
            <person name="Yamada A."/>
            <person name="Yan M."/>
            <person name="Wang P."/>
            <person name="Xu J."/>
            <person name="Bruns T."/>
            <person name="Baldrian P."/>
            <person name="Vilgalys R."/>
            <person name="Dunand C."/>
            <person name="Henrissat B."/>
            <person name="Grigoriev I.V."/>
            <person name="Hibbett D."/>
            <person name="Nagy L.G."/>
            <person name="Martin F.M."/>
        </authorList>
    </citation>
    <scope>NUCLEOTIDE SEQUENCE</scope>
    <source>
        <strain evidence="9">Prilba</strain>
    </source>
</reference>
<dbReference type="Gene3D" id="3.40.50.10810">
    <property type="entry name" value="Tandem AAA-ATPase domain"/>
    <property type="match status" value="1"/>
</dbReference>
<dbReference type="InterPro" id="IPR049730">
    <property type="entry name" value="SNF2/RAD54-like_C"/>
</dbReference>
<dbReference type="Pfam" id="PF00176">
    <property type="entry name" value="SNF2-rel_dom"/>
    <property type="match status" value="1"/>
</dbReference>
<dbReference type="OrthoDB" id="423221at2759"/>
<dbReference type="Proteomes" id="UP000759537">
    <property type="component" value="Unassembled WGS sequence"/>
</dbReference>
<sequence length="2135" mass="240095">MAVDIDEENEDEDEGGMTGKKDKYTSPEDSSSPPISRLPDIFLDIVSRLSEVKTLAEHIKGRTLRVATMCSGTESPLLALNLISRAMTEKFGTTINVEHVFSCEIVAFKQAYIERNFQPPLLFRDVCELGDDYAYTAYGAKAFVPGNVDVLIAGTSCVDYSNLNNEKKDIDQGGESGRTFHGMLNWVKKHRPPVVILENVCGAPWPTVVKKFEEAKYSAKSIRLDTKAYYVPHTRNRGYMMAINAQSSSIPNKWVDRMASMKREASCTLDAFLLPSDDPRIHQAREKLVQENYNALNRRTGRTDWGRCESRHQRCRLEEALGSKRPLTNWDEGGTVKVLDYGWADWVSGQVERVWDLLDISLLRSAVNGVDPAYKSQVWNLSQNVDRSTGSGRVGISPCLTPSMIPYITNRGGPMVGLEALHLQGLPIDELLLTRETEDQLADLAGNAMSTTVVGTSILVALVLSMKYLTPGNDKRTYEEKHGTRITTADEDIMEVDLPSDSVYDHIFGEDQLLERPFDLSKTTEQPLPSLLTDAMKSVRFCTCEGRKDMTEREVRRCDDCGFTACVKCGGRPEHNARLVDVKAEARLAPSTFERSLKSALPMSLGLSGITEQLLNSLKEKYGASIPSKRWEIWRNAVIEAVGPELRFIELKRQELWYATYESTKAFVELCFHPQRSVWLFYAKPSPSEPANAEIRKLLMNPVARLACEGSLLNGRWEVALPQTTSVEISIKGAGEKVPSWESKLGLQDPKFLEATVFSQLEVSVPREDVVHFDRDISGTYVLLDKCGTANNALHKKVATNEDASLPPLFLFLDPTRCGGPTDDSFAFSTTIRRLEYRETRPVFARLQASWRQSSKDGPQRVSCLIPQKYVFVDDVSLKPLQAQGARYSVPQDNLRIQVSKDACKSANALLVAHVPLHSQAGPEWPKGAWQEVEPIYERATFRSLSWLLERIKAVDGSFTAWQEVELLEDHSNCERCAPLPPSLRWIKHGKKVMAIEDSAEAGEYERRLKRRPAPFVTQLRLDDNGIGTVRVGVNVSSLAHRAFARLPNAGRTGKPTLSWRLDTNFKPLVKLILPKFNLLSNRPDPEHQQPPHFEKFPLRVEQLRSLHWMLEQEKPDAPPFIEEEVSEAILDPLGWRAEGRAQHPVYIRGGVLADQVGYGKTAITLGLIDCTRKTVARELEKSAEIPGKIRVKASLVIVPPHLTRQWSTEIKKFVSPKANMQVVTLMTASNLNPLTIEKVIEADVIIVASNLFRSNVYLPNLEAIAAGGSLPSADGRYFNARLDIALEALKEQVDRLREQGSVSVMDAIHAARKKDEEAEKAMRPSKRKRGIQEDPEVKGKSTATLATPKSKTVGKPGTSPGSLIFSHVEVPFLKDIQKRTSRRVEVIEVSSSAETDQSDGDEERPVRRLSQKVSKMAVYVDSDSEEERPTKVARGSKKKARSESPDFIVSDSDDVDESDGEDSVDVSDGEDSDAPKSKSRTKSKAASARPKKMARKSESEDAMDVDEPVSTSEASSSKSKKRKREEKTVKPKELREAKDPWKLRGAAKRDWKQMLSPPLEMFHFARKIVDEYTYLDGKIHSSVTRLSADRHWVLSGTPPIHDFAAVKTIAAHLNLHLGIDDDNEGKSTEVKKRRREQTAVEKFHSFRETHSLDWHAHRHELGQRFLNHFVRQVNIDNSLNIAEIDEIPWEEKIEKISLPAAERAIYLELEHHLRALDMTIKRGKKTDSDREKRVAQSLGDSNTAEEALLKRCSHFELDTSNKENAMKACEVIVQERKSQLEDCRRDLLKKVKDALEKEKEIGKRLDDELKESMFREYVRVSRTEGVGDVEGTQIVVELLETAGVGEHRPSNTGRKMKDSERKQTIWEHREQTHVIRRLTKELAGRVRSLRYFTIVRDLQKQRSEPPVVKCPMCGRERVPLEEIAVLSSCGHAGCYDDVKSAAERETCVYASSGQCKAAARVLNIVRGDTLGVDDYERDGKGKHFGMKLEKVIHLITKRIPSDERVLLFVQFPDLMKKVAEALSANKLPFLEIKGSAAMKSKNLEKFQNDSEERVLLLNVMDESASGANLTSANHAIFLSPLLAPSQEIYQANETQAIGRLRRFGQSKTVYIWRFLTKDTIDVDIFEARTGKKLD</sequence>
<feature type="compositionally biased region" description="Acidic residues" evidence="7">
    <location>
        <begin position="1452"/>
        <end position="1473"/>
    </location>
</feature>
<feature type="region of interest" description="Disordered" evidence="7">
    <location>
        <begin position="1314"/>
        <end position="1362"/>
    </location>
</feature>
<feature type="region of interest" description="Disordered" evidence="7">
    <location>
        <begin position="1382"/>
        <end position="1538"/>
    </location>
</feature>
<feature type="compositionally biased region" description="Polar residues" evidence="7">
    <location>
        <begin position="1342"/>
        <end position="1351"/>
    </location>
</feature>
<dbReference type="EMBL" id="WHVB01000009">
    <property type="protein sequence ID" value="KAF8479801.1"/>
    <property type="molecule type" value="Genomic_DNA"/>
</dbReference>
<dbReference type="GO" id="GO:0006281">
    <property type="term" value="P:DNA repair"/>
    <property type="evidence" value="ECO:0007669"/>
    <property type="project" value="TreeGrafter"/>
</dbReference>
<accession>A0A9P5MVX7</accession>